<dbReference type="AlphaFoldDB" id="C1H6Y7"/>
<dbReference type="Proteomes" id="UP000002059">
    <property type="component" value="Partially assembled WGS sequence"/>
</dbReference>
<evidence type="ECO:0008006" key="4">
    <source>
        <dbReference type="Google" id="ProtNLM"/>
    </source>
</evidence>
<dbReference type="GeneID" id="9095014"/>
<dbReference type="KEGG" id="pbl:PAAG_06528"/>
<accession>C1H6Y7</accession>
<dbReference type="RefSeq" id="XP_002791789.2">
    <property type="nucleotide sequence ID" value="XM_002791743.2"/>
</dbReference>
<keyword evidence="1" id="KW-0732">Signal</keyword>
<keyword evidence="3" id="KW-1185">Reference proteome</keyword>
<dbReference type="EMBL" id="KN294009">
    <property type="protein sequence ID" value="EEH35481.2"/>
    <property type="molecule type" value="Genomic_DNA"/>
</dbReference>
<evidence type="ECO:0000313" key="3">
    <source>
        <dbReference type="Proteomes" id="UP000002059"/>
    </source>
</evidence>
<name>C1H6Y7_PARBA</name>
<feature type="chain" id="PRO_5002908765" description="Prp 4 CRoW domain-containing protein" evidence="1">
    <location>
        <begin position="19"/>
        <end position="222"/>
    </location>
</feature>
<evidence type="ECO:0000256" key="1">
    <source>
        <dbReference type="SAM" id="SignalP"/>
    </source>
</evidence>
<sequence length="222" mass="23043">MRNQLLAVVSMLATSAFANDWTRIGTAVHALHPLRARQEGGGSFKPDQSSGFGDSCSSAFGKDYIQCAATVCYNPKAGHTCCSGEYACPGNSFCLTAGYCCPNGLDRESCAKKLGLTALPTTVAPTKTASSTTAYLTTPLPTTTPSPTKIPVKIPVSTKPKSACYPVYHPHPSNGFNHTVIPTTGTYPTATPPPFTGGANPQNVATGAVAILGFLSILQSLL</sequence>
<dbReference type="HOGENOM" id="CLU_085827_1_1_1"/>
<gene>
    <name evidence="2" type="ORF">PAAG_06528</name>
</gene>
<protein>
    <recommendedName>
        <fullName evidence="4">Prp 4 CRoW domain-containing protein</fullName>
    </recommendedName>
</protein>
<proteinExistence type="predicted"/>
<dbReference type="OrthoDB" id="5409186at2759"/>
<evidence type="ECO:0000313" key="2">
    <source>
        <dbReference type="EMBL" id="EEH35481.2"/>
    </source>
</evidence>
<dbReference type="eggNOG" id="ENOG502RZBP">
    <property type="taxonomic scope" value="Eukaryota"/>
</dbReference>
<feature type="signal peptide" evidence="1">
    <location>
        <begin position="1"/>
        <end position="18"/>
    </location>
</feature>
<reference evidence="2 3" key="1">
    <citation type="journal article" date="2011" name="PLoS Genet.">
        <title>Comparative genomic analysis of human fungal pathogens causing paracoccidioidomycosis.</title>
        <authorList>
            <person name="Desjardins C.A."/>
            <person name="Champion M.D."/>
            <person name="Holder J.W."/>
            <person name="Muszewska A."/>
            <person name="Goldberg J."/>
            <person name="Bailao A.M."/>
            <person name="Brigido M.M."/>
            <person name="Ferreira M.E."/>
            <person name="Garcia A.M."/>
            <person name="Grynberg M."/>
            <person name="Gujja S."/>
            <person name="Heiman D.I."/>
            <person name="Henn M.R."/>
            <person name="Kodira C.D."/>
            <person name="Leon-Narvaez H."/>
            <person name="Longo L.V."/>
            <person name="Ma L.J."/>
            <person name="Malavazi I."/>
            <person name="Matsuo A.L."/>
            <person name="Morais F.V."/>
            <person name="Pereira M."/>
            <person name="Rodriguez-Brito S."/>
            <person name="Sakthikumar S."/>
            <person name="Salem-Izacc S.M."/>
            <person name="Sykes S.M."/>
            <person name="Teixeira M.M."/>
            <person name="Vallejo M.C."/>
            <person name="Walter M.E."/>
            <person name="Yandava C."/>
            <person name="Young S."/>
            <person name="Zeng Q."/>
            <person name="Zucker J."/>
            <person name="Felipe M.S."/>
            <person name="Goldman G.H."/>
            <person name="Haas B.J."/>
            <person name="McEwen J.G."/>
            <person name="Nino-Vega G."/>
            <person name="Puccia R."/>
            <person name="San-Blas G."/>
            <person name="Soares C.M."/>
            <person name="Birren B.W."/>
            <person name="Cuomo C.A."/>
        </authorList>
    </citation>
    <scope>NUCLEOTIDE SEQUENCE [LARGE SCALE GENOMIC DNA]</scope>
    <source>
        <strain evidence="3">ATCC MYA-826 / Pb01</strain>
    </source>
</reference>
<dbReference type="OMA" id="DWTRIGT"/>
<organism evidence="2 3">
    <name type="scientific">Paracoccidioides lutzii (strain ATCC MYA-826 / Pb01)</name>
    <name type="common">Paracoccidioides brasiliensis</name>
    <dbReference type="NCBI Taxonomy" id="502779"/>
    <lineage>
        <taxon>Eukaryota</taxon>
        <taxon>Fungi</taxon>
        <taxon>Dikarya</taxon>
        <taxon>Ascomycota</taxon>
        <taxon>Pezizomycotina</taxon>
        <taxon>Eurotiomycetes</taxon>
        <taxon>Eurotiomycetidae</taxon>
        <taxon>Onygenales</taxon>
        <taxon>Ajellomycetaceae</taxon>
        <taxon>Paracoccidioides</taxon>
    </lineage>
</organism>
<dbReference type="VEuPathDB" id="FungiDB:PAAG_06528"/>